<evidence type="ECO:0000313" key="2">
    <source>
        <dbReference type="EMBL" id="MCW1912046.1"/>
    </source>
</evidence>
<evidence type="ECO:0000256" key="1">
    <source>
        <dbReference type="SAM" id="MobiDB-lite"/>
    </source>
</evidence>
<dbReference type="RefSeq" id="WP_264510076.1">
    <property type="nucleotide sequence ID" value="NZ_JAPDDR010000001.1"/>
</dbReference>
<comment type="caution">
    <text evidence="2">The sequence shown here is derived from an EMBL/GenBank/DDBJ whole genome shotgun (WGS) entry which is preliminary data.</text>
</comment>
<gene>
    <name evidence="2" type="ORF">OJ996_00565</name>
</gene>
<feature type="region of interest" description="Disordered" evidence="1">
    <location>
        <begin position="33"/>
        <end position="57"/>
    </location>
</feature>
<organism evidence="2 3">
    <name type="scientific">Luteolibacter rhizosphaerae</name>
    <dbReference type="NCBI Taxonomy" id="2989719"/>
    <lineage>
        <taxon>Bacteria</taxon>
        <taxon>Pseudomonadati</taxon>
        <taxon>Verrucomicrobiota</taxon>
        <taxon>Verrucomicrobiia</taxon>
        <taxon>Verrucomicrobiales</taxon>
        <taxon>Verrucomicrobiaceae</taxon>
        <taxon>Luteolibacter</taxon>
    </lineage>
</organism>
<proteinExistence type="predicted"/>
<reference evidence="2" key="1">
    <citation type="submission" date="2022-10" db="EMBL/GenBank/DDBJ databases">
        <title>Luteolibacter sp. GHJ8, whole genome shotgun sequencing project.</title>
        <authorList>
            <person name="Zhao G."/>
            <person name="Shen L."/>
        </authorList>
    </citation>
    <scope>NUCLEOTIDE SEQUENCE</scope>
    <source>
        <strain evidence="2">GHJ8</strain>
    </source>
</reference>
<evidence type="ECO:0000313" key="3">
    <source>
        <dbReference type="Proteomes" id="UP001165653"/>
    </source>
</evidence>
<keyword evidence="3" id="KW-1185">Reference proteome</keyword>
<protein>
    <recommendedName>
        <fullName evidence="4">HEAT repeat domain-containing protein</fullName>
    </recommendedName>
</protein>
<sequence length="421" mass="44943">MRASGPHLGGVIAALAGLGAGWLLARGGLQAPAHDTPSLDKSSQAPARPLRTSSTYPDRDYASYLRRFSASGPDADAVASVERMDSADLRTVLLDSPASAISVHRDARNELHHRIMIVAAAELFRREGPAALEWADASDSIPTRLAVLAALCATDPEAGMARLQAFEDDCGSKDHYRTVFANAAIGSAAIRGPADLILAEKTWSKFADTGEIDLPDDFDFAAYVKLQGVGSGSDRTLHAVTRAWAATDPGQVLEKLPDLTGPLNGGGQLVGVAMSGRAAMVGDEEAIRWGLDLLPALSGGQRYSAIDSITHLFDLSPQTAVEIVGSLPQDDDRIAFAITMLQKHDLKSETFRATLNALPTKSLRVQFFTRMLESDGSAQTGMSPRKLERFKDSLEEIGLSPECRRAILSTLPPSVPPDDDF</sequence>
<name>A0ABT3FXP1_9BACT</name>
<evidence type="ECO:0008006" key="4">
    <source>
        <dbReference type="Google" id="ProtNLM"/>
    </source>
</evidence>
<dbReference type="EMBL" id="JAPDDR010000001">
    <property type="protein sequence ID" value="MCW1912046.1"/>
    <property type="molecule type" value="Genomic_DNA"/>
</dbReference>
<feature type="compositionally biased region" description="Polar residues" evidence="1">
    <location>
        <begin position="39"/>
        <end position="56"/>
    </location>
</feature>
<accession>A0ABT3FXP1</accession>
<dbReference type="Proteomes" id="UP001165653">
    <property type="component" value="Unassembled WGS sequence"/>
</dbReference>